<dbReference type="SUPFAM" id="SSF52833">
    <property type="entry name" value="Thioredoxin-like"/>
    <property type="match status" value="1"/>
</dbReference>
<dbReference type="Proteomes" id="UP000014978">
    <property type="component" value="Unassembled WGS sequence"/>
</dbReference>
<proteinExistence type="predicted"/>
<dbReference type="EMBL" id="ATCN01001092">
    <property type="protein sequence ID" value="EPR78016.1"/>
    <property type="molecule type" value="Genomic_DNA"/>
</dbReference>
<dbReference type="Gene3D" id="3.40.30.10">
    <property type="entry name" value="Glutaredoxin"/>
    <property type="match status" value="1"/>
</dbReference>
<dbReference type="InterPro" id="IPR004480">
    <property type="entry name" value="Monothiol_GRX-rel"/>
</dbReference>
<evidence type="ECO:0000313" key="4">
    <source>
        <dbReference type="Proteomes" id="UP000014978"/>
    </source>
</evidence>
<sequence length="198" mass="23443">MAEENLNNEFFILSQNNNIIAHDNDESIPQKFFDIIDNDKYILIDLKTSDTLKEAFIKYFGVKKLPVLISYNVRIYDDRKINEKKKRRDSNLRAKTNEIIENTINSSKIVIFIKGTPERPECKFSRALINLFDEMNLVNGRDYNYYNIFLNNHVRSLLKEINSWPTFPQVYIDKVFCGGLDILKQMKDKKVLEKMIFE</sequence>
<protein>
    <submittedName>
        <fullName evidence="3">Glutaredoxin</fullName>
    </submittedName>
</protein>
<keyword evidence="4" id="KW-1185">Reference proteome</keyword>
<dbReference type="GO" id="GO:0015036">
    <property type="term" value="F:disulfide oxidoreductase activity"/>
    <property type="evidence" value="ECO:0007669"/>
    <property type="project" value="UniProtKB-ARBA"/>
</dbReference>
<dbReference type="HOGENOM" id="CLU_026126_12_1_1"/>
<dbReference type="PANTHER" id="PTHR10293:SF16">
    <property type="entry name" value="GLUTAREDOXIN-RELATED PROTEIN 5, MITOCHONDRIAL"/>
    <property type="match status" value="1"/>
</dbReference>
<dbReference type="AlphaFoldDB" id="S7W5H0"/>
<dbReference type="OrthoDB" id="415696at2759"/>
<dbReference type="FunCoup" id="S7W5H0">
    <property type="interactions" value="69"/>
</dbReference>
<dbReference type="InParanoid" id="S7W5H0"/>
<evidence type="ECO:0000259" key="2">
    <source>
        <dbReference type="Pfam" id="PF00462"/>
    </source>
</evidence>
<name>S7W5H0_SPRLO</name>
<dbReference type="OMA" id="KPECKFT"/>
<dbReference type="STRING" id="1358809.S7W5H0"/>
<keyword evidence="1" id="KW-0676">Redox-active center</keyword>
<organism evidence="3 4">
    <name type="scientific">Spraguea lophii (strain 42_110)</name>
    <name type="common">Microsporidian parasite</name>
    <dbReference type="NCBI Taxonomy" id="1358809"/>
    <lineage>
        <taxon>Eukaryota</taxon>
        <taxon>Fungi</taxon>
        <taxon>Fungi incertae sedis</taxon>
        <taxon>Microsporidia</taxon>
        <taxon>Spragueidae</taxon>
        <taxon>Spraguea</taxon>
    </lineage>
</organism>
<dbReference type="PANTHER" id="PTHR10293">
    <property type="entry name" value="GLUTAREDOXIN FAMILY MEMBER"/>
    <property type="match status" value="1"/>
</dbReference>
<dbReference type="Pfam" id="PF00462">
    <property type="entry name" value="Glutaredoxin"/>
    <property type="match status" value="1"/>
</dbReference>
<feature type="domain" description="Glutaredoxin" evidence="2">
    <location>
        <begin position="109"/>
        <end position="176"/>
    </location>
</feature>
<accession>S7W5H0</accession>
<evidence type="ECO:0000313" key="3">
    <source>
        <dbReference type="EMBL" id="EPR78016.1"/>
    </source>
</evidence>
<gene>
    <name evidence="3" type="ORF">SLOPH_395</name>
</gene>
<comment type="caution">
    <text evidence="3">The sequence shown here is derived from an EMBL/GenBank/DDBJ whole genome shotgun (WGS) entry which is preliminary data.</text>
</comment>
<dbReference type="InterPro" id="IPR002109">
    <property type="entry name" value="Glutaredoxin"/>
</dbReference>
<dbReference type="PROSITE" id="PS51354">
    <property type="entry name" value="GLUTAREDOXIN_2"/>
    <property type="match status" value="1"/>
</dbReference>
<evidence type="ECO:0000256" key="1">
    <source>
        <dbReference type="ARBA" id="ARBA00023284"/>
    </source>
</evidence>
<reference evidence="4" key="1">
    <citation type="journal article" date="2013" name="PLoS Genet.">
        <title>The genome of Spraguea lophii and the basis of host-microsporidian interactions.</title>
        <authorList>
            <person name="Campbell S.E."/>
            <person name="Williams T.A."/>
            <person name="Yousuf A."/>
            <person name="Soanes D.M."/>
            <person name="Paszkiewicz K.H."/>
            <person name="Williams B.A.P."/>
        </authorList>
    </citation>
    <scope>NUCLEOTIDE SEQUENCE [LARGE SCALE GENOMIC DNA]</scope>
    <source>
        <strain evidence="4">42_110</strain>
    </source>
</reference>
<dbReference type="GO" id="GO:0005739">
    <property type="term" value="C:mitochondrion"/>
    <property type="evidence" value="ECO:0007669"/>
    <property type="project" value="UniProtKB-ARBA"/>
</dbReference>
<dbReference type="VEuPathDB" id="MicrosporidiaDB:SLOPH_395"/>
<dbReference type="InterPro" id="IPR036249">
    <property type="entry name" value="Thioredoxin-like_sf"/>
</dbReference>